<evidence type="ECO:0000313" key="3">
    <source>
        <dbReference type="Proteomes" id="UP000600449"/>
    </source>
</evidence>
<keyword evidence="3" id="KW-1185">Reference proteome</keyword>
<name>A0A917V663_9HYPH</name>
<evidence type="ECO:0000313" key="2">
    <source>
        <dbReference type="EMBL" id="GGK43107.1"/>
    </source>
</evidence>
<sequence>MAAGQPVGGGVDAGRGGLDELMLAMDVVDTLRHEEAALQREISREEREDVLMERLRGLYAAQGIPVTDDALRAGIAALREKRFAYRRRGSSFGRAMARAWITRGRIGAVVGVLVALLVGWQALGVWQARQAQEAEIAARAEIEEVLPERLANLRAAALAQAETPDARAAVEALATRAERAVAAQDADSARTALAELEALRETLARSYVLRIVNDPDVPTGVFRIPDVNERARNYYLVVEAIDPSGRVLTLPILNEETNTREEVSVFGVRVPERTFEAVRRDKEDDGILQANRLGEKPAGALETDWLMPVEGGIITRW</sequence>
<reference evidence="2 3" key="1">
    <citation type="journal article" date="2014" name="Int. J. Syst. Evol. Microbiol.">
        <title>Complete genome sequence of Corynebacterium casei LMG S-19264T (=DSM 44701T), isolated from a smear-ripened cheese.</title>
        <authorList>
            <consortium name="US DOE Joint Genome Institute (JGI-PGF)"/>
            <person name="Walter F."/>
            <person name="Albersmeier A."/>
            <person name="Kalinowski J."/>
            <person name="Ruckert C."/>
        </authorList>
    </citation>
    <scope>NUCLEOTIDE SEQUENCE [LARGE SCALE GENOMIC DNA]</scope>
    <source>
        <strain evidence="2 3">CGMCC 1.9161</strain>
    </source>
</reference>
<dbReference type="EMBL" id="BMMF01000010">
    <property type="protein sequence ID" value="GGK43107.1"/>
    <property type="molecule type" value="Genomic_DNA"/>
</dbReference>
<organism evidence="2 3">
    <name type="scientific">Salinarimonas ramus</name>
    <dbReference type="NCBI Taxonomy" id="690164"/>
    <lineage>
        <taxon>Bacteria</taxon>
        <taxon>Pseudomonadati</taxon>
        <taxon>Pseudomonadota</taxon>
        <taxon>Alphaproteobacteria</taxon>
        <taxon>Hyphomicrobiales</taxon>
        <taxon>Salinarimonadaceae</taxon>
        <taxon>Salinarimonas</taxon>
    </lineage>
</organism>
<gene>
    <name evidence="2" type="ORF">GCM10011322_32840</name>
</gene>
<dbReference type="Proteomes" id="UP000600449">
    <property type="component" value="Unassembled WGS sequence"/>
</dbReference>
<dbReference type="RefSeq" id="WP_188914342.1">
    <property type="nucleotide sequence ID" value="NZ_BMMF01000010.1"/>
</dbReference>
<dbReference type="Pfam" id="PF19911">
    <property type="entry name" value="DUF6384"/>
    <property type="match status" value="1"/>
</dbReference>
<proteinExistence type="predicted"/>
<keyword evidence="1" id="KW-0472">Membrane</keyword>
<protein>
    <submittedName>
        <fullName evidence="2">Uncharacterized protein</fullName>
    </submittedName>
</protein>
<feature type="transmembrane region" description="Helical" evidence="1">
    <location>
        <begin position="106"/>
        <end position="126"/>
    </location>
</feature>
<accession>A0A917V663</accession>
<dbReference type="InterPro" id="IPR045964">
    <property type="entry name" value="DUF6384"/>
</dbReference>
<comment type="caution">
    <text evidence="2">The sequence shown here is derived from an EMBL/GenBank/DDBJ whole genome shotgun (WGS) entry which is preliminary data.</text>
</comment>
<dbReference type="AlphaFoldDB" id="A0A917V663"/>
<keyword evidence="1" id="KW-1133">Transmembrane helix</keyword>
<keyword evidence="1" id="KW-0812">Transmembrane</keyword>
<evidence type="ECO:0000256" key="1">
    <source>
        <dbReference type="SAM" id="Phobius"/>
    </source>
</evidence>